<feature type="region of interest" description="Disordered" evidence="2">
    <location>
        <begin position="848"/>
        <end position="901"/>
    </location>
</feature>
<feature type="compositionally biased region" description="Basic and acidic residues" evidence="2">
    <location>
        <begin position="599"/>
        <end position="612"/>
    </location>
</feature>
<keyword evidence="1" id="KW-0175">Coiled coil</keyword>
<name>A0A0R3SQ68_HYMDI</name>
<dbReference type="Gene3D" id="1.10.720.30">
    <property type="entry name" value="SAP domain"/>
    <property type="match status" value="1"/>
</dbReference>
<dbReference type="GO" id="GO:0006355">
    <property type="term" value="P:regulation of DNA-templated transcription"/>
    <property type="evidence" value="ECO:0007669"/>
    <property type="project" value="InterPro"/>
</dbReference>
<feature type="compositionally biased region" description="Basic and acidic residues" evidence="2">
    <location>
        <begin position="488"/>
        <end position="502"/>
    </location>
</feature>
<organism evidence="6">
    <name type="scientific">Hymenolepis diminuta</name>
    <name type="common">Rat tapeworm</name>
    <dbReference type="NCBI Taxonomy" id="6216"/>
    <lineage>
        <taxon>Eukaryota</taxon>
        <taxon>Metazoa</taxon>
        <taxon>Spiralia</taxon>
        <taxon>Lophotrochozoa</taxon>
        <taxon>Platyhelminthes</taxon>
        <taxon>Cestoda</taxon>
        <taxon>Eucestoda</taxon>
        <taxon>Cyclophyllidea</taxon>
        <taxon>Hymenolepididae</taxon>
        <taxon>Hymenolepis</taxon>
    </lineage>
</organism>
<dbReference type="Pfam" id="PF19256">
    <property type="entry name" value="LAIKA"/>
    <property type="match status" value="1"/>
</dbReference>
<feature type="compositionally biased region" description="Basic and acidic residues" evidence="2">
    <location>
        <begin position="82"/>
        <end position="99"/>
    </location>
</feature>
<feature type="compositionally biased region" description="Basic and acidic residues" evidence="2">
    <location>
        <begin position="451"/>
        <end position="471"/>
    </location>
</feature>
<dbReference type="InterPro" id="IPR036361">
    <property type="entry name" value="SAP_dom_sf"/>
</dbReference>
<feature type="compositionally biased region" description="Basic and acidic residues" evidence="2">
    <location>
        <begin position="58"/>
        <end position="72"/>
    </location>
</feature>
<proteinExistence type="predicted"/>
<feature type="region of interest" description="Disordered" evidence="2">
    <location>
        <begin position="451"/>
        <end position="502"/>
    </location>
</feature>
<evidence type="ECO:0000256" key="2">
    <source>
        <dbReference type="SAM" id="MobiDB-lite"/>
    </source>
</evidence>
<protein>
    <submittedName>
        <fullName evidence="6">SAP domain-containing protein</fullName>
    </submittedName>
</protein>
<dbReference type="PROSITE" id="PS50800">
    <property type="entry name" value="SAP"/>
    <property type="match status" value="1"/>
</dbReference>
<dbReference type="PANTHER" id="PTHR14304">
    <property type="entry name" value="CELL DIVISION CYCLE AND APOPTOSIS REGULATOR PROTEIN"/>
    <property type="match status" value="1"/>
</dbReference>
<dbReference type="GO" id="GO:0005634">
    <property type="term" value="C:nucleus"/>
    <property type="evidence" value="ECO:0007669"/>
    <property type="project" value="TreeGrafter"/>
</dbReference>
<dbReference type="Pfam" id="PF14443">
    <property type="entry name" value="DBC1"/>
    <property type="match status" value="1"/>
</dbReference>
<evidence type="ECO:0000259" key="3">
    <source>
        <dbReference type="PROSITE" id="PS50800"/>
    </source>
</evidence>
<evidence type="ECO:0000313" key="6">
    <source>
        <dbReference type="WBParaSite" id="HDID_0000719601-mRNA-1"/>
    </source>
</evidence>
<dbReference type="EMBL" id="UYSG01010913">
    <property type="protein sequence ID" value="VDL59512.1"/>
    <property type="molecule type" value="Genomic_DNA"/>
</dbReference>
<dbReference type="SMART" id="SM00513">
    <property type="entry name" value="SAP"/>
    <property type="match status" value="1"/>
</dbReference>
<reference evidence="4 5" key="2">
    <citation type="submission" date="2018-11" db="EMBL/GenBank/DDBJ databases">
        <authorList>
            <consortium name="Pathogen Informatics"/>
        </authorList>
    </citation>
    <scope>NUCLEOTIDE SEQUENCE [LARGE SCALE GENOMIC DNA]</scope>
</reference>
<reference evidence="6" key="1">
    <citation type="submission" date="2017-02" db="UniProtKB">
        <authorList>
            <consortium name="WormBaseParasite"/>
        </authorList>
    </citation>
    <scope>IDENTIFICATION</scope>
</reference>
<accession>A0A0R3SQ68</accession>
<dbReference type="OrthoDB" id="21006at2759"/>
<dbReference type="STRING" id="6216.A0A0R3SQ68"/>
<dbReference type="InterPro" id="IPR045353">
    <property type="entry name" value="LAIKA"/>
</dbReference>
<feature type="compositionally biased region" description="Basic and acidic residues" evidence="2">
    <location>
        <begin position="848"/>
        <end position="895"/>
    </location>
</feature>
<dbReference type="SUPFAM" id="SSF68906">
    <property type="entry name" value="SAP domain"/>
    <property type="match status" value="1"/>
</dbReference>
<dbReference type="Proteomes" id="UP000274504">
    <property type="component" value="Unassembled WGS sequence"/>
</dbReference>
<dbReference type="AlphaFoldDB" id="A0A0R3SQ68"/>
<feature type="region of interest" description="Disordered" evidence="2">
    <location>
        <begin position="596"/>
        <end position="630"/>
    </location>
</feature>
<evidence type="ECO:0000313" key="5">
    <source>
        <dbReference type="Proteomes" id="UP000274504"/>
    </source>
</evidence>
<dbReference type="Pfam" id="PF02037">
    <property type="entry name" value="SAP"/>
    <property type="match status" value="1"/>
</dbReference>
<dbReference type="InterPro" id="IPR025954">
    <property type="entry name" value="DBC1/CARP1_inactive_NUDIX"/>
</dbReference>
<dbReference type="WBParaSite" id="HDID_0000719601-mRNA-1">
    <property type="protein sequence ID" value="HDID_0000719601-mRNA-1"/>
    <property type="gene ID" value="HDID_0000719601"/>
</dbReference>
<evidence type="ECO:0000256" key="1">
    <source>
        <dbReference type="ARBA" id="ARBA00023054"/>
    </source>
</evidence>
<evidence type="ECO:0000313" key="4">
    <source>
        <dbReference type="EMBL" id="VDL59512.1"/>
    </source>
</evidence>
<sequence length="901" mass="102811">MANRTWGRNGPAYNVGGGYMAPNAPQMGANMNYYQMTQMDRRPMYANSPAVKPYSGGYRDEGAYRRRDDYRPAKRPRGKSPGGDRRSHGHDAYHKDRASGRRPQYSSRYDVRIPKLPLTLKSATFPELKLLHHGLTIPGDYSKAIFTWQEAFPMYEPMKIATKTEFYILHRDVESPFTHPTNALSVSDADYSYSVRVLPISSPELGELYKQTFRAADEKVDVEKVPAIKNIHFILGGKTKVDTLAIGGPWSPSLDGPDPESNPKTLINTAIRTFKGFTGVDLSSVTEWVRFLELRYYRMAGTKAPALIEDEEEREITEDKTEVVVFLIPNCTHLVPNDEAWEQTKKFYQDAFQKLISTPEAITKCEESVKPEEPSTSETMMESSQVSETTMEEIFDSSHAEPVEGEPTNYSKLDINSMKVNELRAELNARKLDSKGVKATLVSRLQAAIDEERKAEESEPKLTEESVKQSAEDLPTSQTPATEVSAVEPKKEQAQKEMSEKERRRLERLYRLGDKAAILIHPNRTARGGRFDCHRVSLHSLLNYPQSDEQQKELNFEVCLFAEQFNTMMQRDCAFTIFKGVYSAPEKDGKYEIVLTEQNGHEEPDVKRRKVEEEEEANPASENEDANKPRKMRRTVEFDLLFAFSFFDAGHAGYIREHDLVDILHLLNLGYSKSQLKKLVGKVAHRDNVRFRNLTDRAVVEGDDNDVITLKLQPNDPEFLRDLAAGNDLLFGGEKPESSSKVIVAPSIGTEELLRRVQAAEELKNAMELKFFQIKDELEKTRSRLNASKDIEDRLKKENRENTEKLREEMRVSRDNKSLVSTYNYLLKHSKDLMMKAVGEIEKQFERERVKREAAEAEKLKREGAEGGEKKEENLTVSEDEKKDSLKSGEDKPEWEVVDQV</sequence>
<dbReference type="PANTHER" id="PTHR14304:SF11">
    <property type="entry name" value="SAP DOMAIN-CONTAINING PROTEIN"/>
    <property type="match status" value="1"/>
</dbReference>
<dbReference type="InterPro" id="IPR003034">
    <property type="entry name" value="SAP_dom"/>
</dbReference>
<dbReference type="InterPro" id="IPR025224">
    <property type="entry name" value="CCAR1/CCAR2"/>
</dbReference>
<feature type="region of interest" description="Disordered" evidence="2">
    <location>
        <begin position="45"/>
        <end position="106"/>
    </location>
</feature>
<dbReference type="SMART" id="SM01122">
    <property type="entry name" value="DBC1"/>
    <property type="match status" value="1"/>
</dbReference>
<feature type="domain" description="SAP" evidence="3">
    <location>
        <begin position="415"/>
        <end position="449"/>
    </location>
</feature>
<gene>
    <name evidence="4" type="ORF">HDID_LOCUS7194</name>
</gene>